<accession>A0A0X3VCI5</accession>
<evidence type="ECO:0000313" key="4">
    <source>
        <dbReference type="Proteomes" id="UP000053244"/>
    </source>
</evidence>
<dbReference type="InterPro" id="IPR029058">
    <property type="entry name" value="AB_hydrolase_fold"/>
</dbReference>
<dbReference type="RefSeq" id="WP_067683950.1">
    <property type="nucleotide sequence ID" value="NZ_LLZH01000001.1"/>
</dbReference>
<dbReference type="PANTHER" id="PTHR43329">
    <property type="entry name" value="EPOXIDE HYDROLASE"/>
    <property type="match status" value="1"/>
</dbReference>
<dbReference type="Proteomes" id="UP000053244">
    <property type="component" value="Unassembled WGS sequence"/>
</dbReference>
<evidence type="ECO:0000259" key="2">
    <source>
        <dbReference type="Pfam" id="PF00561"/>
    </source>
</evidence>
<dbReference type="Gene3D" id="3.40.50.1820">
    <property type="entry name" value="alpha/beta hydrolase"/>
    <property type="match status" value="1"/>
</dbReference>
<proteinExistence type="predicted"/>
<dbReference type="GO" id="GO:0016787">
    <property type="term" value="F:hydrolase activity"/>
    <property type="evidence" value="ECO:0007669"/>
    <property type="project" value="UniProtKB-KW"/>
</dbReference>
<organism evidence="3 4">
    <name type="scientific">Actinoplanes awajinensis subsp. mycoplanecinus</name>
    <dbReference type="NCBI Taxonomy" id="135947"/>
    <lineage>
        <taxon>Bacteria</taxon>
        <taxon>Bacillati</taxon>
        <taxon>Actinomycetota</taxon>
        <taxon>Actinomycetes</taxon>
        <taxon>Micromonosporales</taxon>
        <taxon>Micromonosporaceae</taxon>
        <taxon>Actinoplanes</taxon>
    </lineage>
</organism>
<reference evidence="3 4" key="1">
    <citation type="submission" date="2015-10" db="EMBL/GenBank/DDBJ databases">
        <authorList>
            <person name="Gilbert D.G."/>
        </authorList>
    </citation>
    <scope>NUCLEOTIDE SEQUENCE [LARGE SCALE GENOMIC DNA]</scope>
    <source>
        <strain evidence="3 4">NRRL B-16712</strain>
    </source>
</reference>
<gene>
    <name evidence="3" type="ORF">ADL15_00850</name>
</gene>
<dbReference type="SUPFAM" id="SSF53474">
    <property type="entry name" value="alpha/beta-Hydrolases"/>
    <property type="match status" value="1"/>
</dbReference>
<dbReference type="EMBL" id="LLZH01000001">
    <property type="protein sequence ID" value="KUL42455.1"/>
    <property type="molecule type" value="Genomic_DNA"/>
</dbReference>
<keyword evidence="1" id="KW-0378">Hydrolase</keyword>
<dbReference type="OrthoDB" id="2987348at2"/>
<dbReference type="AlphaFoldDB" id="A0A0X3VCI5"/>
<comment type="caution">
    <text evidence="3">The sequence shown here is derived from an EMBL/GenBank/DDBJ whole genome shotgun (WGS) entry which is preliminary data.</text>
</comment>
<protein>
    <submittedName>
        <fullName evidence="3">Haloalkane dehalogenase</fullName>
    </submittedName>
</protein>
<evidence type="ECO:0000256" key="1">
    <source>
        <dbReference type="ARBA" id="ARBA00022801"/>
    </source>
</evidence>
<dbReference type="Pfam" id="PF00561">
    <property type="entry name" value="Abhydrolase_1"/>
    <property type="match status" value="1"/>
</dbReference>
<sequence>MEVKARGLTFEVTEGGPEDGQPVLLLHGFPQDSREFEPLSPRLHAAGLRTYALDQRGYSPGARPSGVSSYRIGEAVADVVAVLDSLGLESVHLVGHDWGAQVAWLVAGRHPERVRTLTAISVPHPRAMLLALRVRPSQQARFWYFQVFRSAIAEKLLLGGGALVMRRMLGAIGFRADLYVKAMREPGRMTAALNWYRAFDNADVADLGEITVPTTYVWSDQDGVVGLTAALRTADWVAADYQLVAMRGVSHWVPEQAPKELGDAVLARIGV</sequence>
<name>A0A0X3VCI5_9ACTN</name>
<dbReference type="PRINTS" id="PR00412">
    <property type="entry name" value="EPOXHYDRLASE"/>
</dbReference>
<feature type="domain" description="AB hydrolase-1" evidence="2">
    <location>
        <begin position="22"/>
        <end position="257"/>
    </location>
</feature>
<dbReference type="InterPro" id="IPR000073">
    <property type="entry name" value="AB_hydrolase_1"/>
</dbReference>
<keyword evidence="4" id="KW-1185">Reference proteome</keyword>
<evidence type="ECO:0000313" key="3">
    <source>
        <dbReference type="EMBL" id="KUL42455.1"/>
    </source>
</evidence>
<dbReference type="InterPro" id="IPR000639">
    <property type="entry name" value="Epox_hydrolase-like"/>
</dbReference>